<evidence type="ECO:0000256" key="5">
    <source>
        <dbReference type="ARBA" id="ARBA00023134"/>
    </source>
</evidence>
<dbReference type="PIRSF" id="PIRSF006533">
    <property type="entry name" value="UCP006533"/>
    <property type="match status" value="1"/>
</dbReference>
<feature type="binding site" evidence="6">
    <location>
        <position position="60"/>
    </location>
    <ligand>
        <name>GTP</name>
        <dbReference type="ChEBI" id="CHEBI:37565"/>
    </ligand>
</feature>
<keyword evidence="8" id="KW-1185">Reference proteome</keyword>
<dbReference type="Proteomes" id="UP000253099">
    <property type="component" value="Unassembled WGS sequence"/>
</dbReference>
<dbReference type="EMBL" id="NIZT01000001">
    <property type="protein sequence ID" value="RBQ24621.1"/>
    <property type="molecule type" value="Genomic_DNA"/>
</dbReference>
<dbReference type="PANTHER" id="PTHR40732:SF1">
    <property type="entry name" value="GTP-DEPENDENT DEPHOSPHO-COA KINASE"/>
    <property type="match status" value="1"/>
</dbReference>
<keyword evidence="1 6" id="KW-0808">Transferase</keyword>
<name>A0A366MED4_9EURY</name>
<evidence type="ECO:0000256" key="3">
    <source>
        <dbReference type="ARBA" id="ARBA00022777"/>
    </source>
</evidence>
<evidence type="ECO:0000256" key="1">
    <source>
        <dbReference type="ARBA" id="ARBA00022679"/>
    </source>
</evidence>
<dbReference type="Pfam" id="PF04019">
    <property type="entry name" value="DUF359"/>
    <property type="match status" value="1"/>
</dbReference>
<dbReference type="HAMAP" id="MF_00590">
    <property type="entry name" value="Dephospho_CoA_kinase_GTP_dep"/>
    <property type="match status" value="1"/>
</dbReference>
<feature type="binding site" evidence="6">
    <location>
        <position position="118"/>
    </location>
    <ligand>
        <name>GTP</name>
        <dbReference type="ChEBI" id="CHEBI:37565"/>
    </ligand>
</feature>
<dbReference type="AlphaFoldDB" id="A0A366MED4"/>
<dbReference type="UniPathway" id="UPA00241"/>
<evidence type="ECO:0000256" key="6">
    <source>
        <dbReference type="HAMAP-Rule" id="MF_00590"/>
    </source>
</evidence>
<dbReference type="GO" id="GO:0016301">
    <property type="term" value="F:kinase activity"/>
    <property type="evidence" value="ECO:0007669"/>
    <property type="project" value="UniProtKB-UniRule"/>
</dbReference>
<dbReference type="InterPro" id="IPR007164">
    <property type="entry name" value="GTP-dep_dephospho-CoA_kin"/>
</dbReference>
<dbReference type="GO" id="GO:0005525">
    <property type="term" value="F:GTP binding"/>
    <property type="evidence" value="ECO:0007669"/>
    <property type="project" value="UniProtKB-UniRule"/>
</dbReference>
<comment type="function">
    <text evidence="6">Catalyzes the GTP-dependent phosphorylation of the 3'-hydroxyl group of dephosphocoenzyme A to form coenzyme A (CoA).</text>
</comment>
<keyword evidence="3 6" id="KW-0418">Kinase</keyword>
<comment type="pathway">
    <text evidence="6">Cofactor biosynthesis; coenzyme A biosynthesis.</text>
</comment>
<evidence type="ECO:0000313" key="8">
    <source>
        <dbReference type="Proteomes" id="UP000253099"/>
    </source>
</evidence>
<comment type="caution">
    <text evidence="6">Lacks conserved residue(s) required for the propagation of feature annotation.</text>
</comment>
<gene>
    <name evidence="7" type="ORF">ALNOE001_00480</name>
</gene>
<evidence type="ECO:0000313" key="7">
    <source>
        <dbReference type="EMBL" id="RBQ24621.1"/>
    </source>
</evidence>
<keyword evidence="5 6" id="KW-0342">GTP-binding</keyword>
<dbReference type="GO" id="GO:0015937">
    <property type="term" value="P:coenzyme A biosynthetic process"/>
    <property type="evidence" value="ECO:0007669"/>
    <property type="project" value="UniProtKB-UniRule"/>
</dbReference>
<dbReference type="EC" id="2.7.1.237" evidence="6"/>
<keyword evidence="4 6" id="KW-0173">Coenzyme A biosynthesis</keyword>
<protein>
    <recommendedName>
        <fullName evidence="6">GTP-dependent dephospho-CoA kinase</fullName>
        <ecNumber evidence="6">2.7.1.237</ecNumber>
    </recommendedName>
    <alternativeName>
        <fullName evidence="6">Dephospho-coenzyme A kinase</fullName>
        <shortName evidence="6">DPCK</shortName>
    </alternativeName>
</protein>
<proteinExistence type="inferred from homology"/>
<keyword evidence="2 6" id="KW-0547">Nucleotide-binding</keyword>
<accession>A0A366MED4</accession>
<sequence length="167" mass="18934">MLILDENSRDEFKKPLGEVYSDFKDVLPKIRSAKFLITVGDATTNNVLQNEIHPNISIIDNLIQRKDHNHNITHTENILNAKNPSGTITENLWETIELAIKKVMKSNEKQLIVVEGEEDLAVLPCILLAPENAVVLYGQPNEGLVFLNVFDVKNKVNELLYLFKKIS</sequence>
<evidence type="ECO:0000256" key="2">
    <source>
        <dbReference type="ARBA" id="ARBA00022741"/>
    </source>
</evidence>
<reference evidence="7 8" key="1">
    <citation type="submission" date="2018-06" db="EMBL/GenBank/DDBJ databases">
        <title>Genomic insight into two independent archaeal endosymbiosis events.</title>
        <authorList>
            <person name="Lind A.E."/>
            <person name="Lewis W.H."/>
            <person name="Spang A."/>
            <person name="Guy L."/>
            <person name="Embley M.T."/>
            <person name="Ettema T.J.G."/>
        </authorList>
    </citation>
    <scope>NUCLEOTIDE SEQUENCE [LARGE SCALE GENOMIC DNA]</scope>
    <source>
        <strain evidence="7">NOE</strain>
    </source>
</reference>
<organism evidence="7 8">
    <name type="scientific">Candidatus Methanobinarius endosymbioticus</name>
    <dbReference type="NCBI Taxonomy" id="2006182"/>
    <lineage>
        <taxon>Archaea</taxon>
        <taxon>Methanobacteriati</taxon>
        <taxon>Methanobacteriota</taxon>
        <taxon>Methanomada group</taxon>
        <taxon>Methanobacteria</taxon>
        <taxon>Methanobacteriales</taxon>
        <taxon>Methanobacteriaceae</taxon>
        <taxon>Candidatus Methanobinarius</taxon>
    </lineage>
</organism>
<evidence type="ECO:0000256" key="4">
    <source>
        <dbReference type="ARBA" id="ARBA00022993"/>
    </source>
</evidence>
<comment type="catalytic activity">
    <reaction evidence="6">
        <text>3'-dephospho-CoA + GTP = GDP + CoA + H(+)</text>
        <dbReference type="Rhea" id="RHEA:61156"/>
        <dbReference type="ChEBI" id="CHEBI:15378"/>
        <dbReference type="ChEBI" id="CHEBI:37565"/>
        <dbReference type="ChEBI" id="CHEBI:57287"/>
        <dbReference type="ChEBI" id="CHEBI:57328"/>
        <dbReference type="ChEBI" id="CHEBI:58189"/>
        <dbReference type="EC" id="2.7.1.237"/>
    </reaction>
</comment>
<comment type="similarity">
    <text evidence="6">Belongs to the GTP-dependent DPCK family.</text>
</comment>
<comment type="caution">
    <text evidence="7">The sequence shown here is derived from an EMBL/GenBank/DDBJ whole genome shotgun (WGS) entry which is preliminary data.</text>
</comment>
<feature type="binding site" evidence="6">
    <location>
        <position position="41"/>
    </location>
    <ligand>
        <name>GTP</name>
        <dbReference type="ChEBI" id="CHEBI:37565"/>
    </ligand>
</feature>
<dbReference type="PANTHER" id="PTHR40732">
    <property type="entry name" value="UPF0218 PROTEIN TK1697"/>
    <property type="match status" value="1"/>
</dbReference>